<dbReference type="PANTHER" id="PTHR34072:SF52">
    <property type="entry name" value="RIBONUCLEASE H"/>
    <property type="match status" value="1"/>
</dbReference>
<dbReference type="SUPFAM" id="SSF56672">
    <property type="entry name" value="DNA/RNA polymerases"/>
    <property type="match status" value="1"/>
</dbReference>
<evidence type="ECO:0000259" key="1">
    <source>
        <dbReference type="Pfam" id="PF17919"/>
    </source>
</evidence>
<proteinExistence type="predicted"/>
<comment type="caution">
    <text evidence="2">The sequence shown here is derived from an EMBL/GenBank/DDBJ whole genome shotgun (WGS) entry which is preliminary data.</text>
</comment>
<dbReference type="Pfam" id="PF17919">
    <property type="entry name" value="RT_RNaseH_2"/>
    <property type="match status" value="1"/>
</dbReference>
<accession>A0A699Q5Z3</accession>
<organism evidence="2">
    <name type="scientific">Tanacetum cinerariifolium</name>
    <name type="common">Dalmatian daisy</name>
    <name type="synonym">Chrysanthemum cinerariifolium</name>
    <dbReference type="NCBI Taxonomy" id="118510"/>
    <lineage>
        <taxon>Eukaryota</taxon>
        <taxon>Viridiplantae</taxon>
        <taxon>Streptophyta</taxon>
        <taxon>Embryophyta</taxon>
        <taxon>Tracheophyta</taxon>
        <taxon>Spermatophyta</taxon>
        <taxon>Magnoliopsida</taxon>
        <taxon>eudicotyledons</taxon>
        <taxon>Gunneridae</taxon>
        <taxon>Pentapetalae</taxon>
        <taxon>asterids</taxon>
        <taxon>campanulids</taxon>
        <taxon>Asterales</taxon>
        <taxon>Asteraceae</taxon>
        <taxon>Asteroideae</taxon>
        <taxon>Anthemideae</taxon>
        <taxon>Anthemidinae</taxon>
        <taxon>Tanacetum</taxon>
    </lineage>
</organism>
<dbReference type="InterPro" id="IPR043502">
    <property type="entry name" value="DNA/RNA_pol_sf"/>
</dbReference>
<dbReference type="InterPro" id="IPR041577">
    <property type="entry name" value="RT_RNaseH_2"/>
</dbReference>
<feature type="non-terminal residue" evidence="2">
    <location>
        <position position="1"/>
    </location>
</feature>
<dbReference type="PANTHER" id="PTHR34072">
    <property type="entry name" value="ENZYMATIC POLYPROTEIN-RELATED"/>
    <property type="match status" value="1"/>
</dbReference>
<dbReference type="AlphaFoldDB" id="A0A699Q5Z3"/>
<name>A0A699Q5Z3_TANCI</name>
<feature type="domain" description="Reverse transcriptase/retrotransposon-derived protein RNase H-like" evidence="1">
    <location>
        <begin position="26"/>
        <end position="70"/>
    </location>
</feature>
<sequence length="194" mass="22116">NRLANSYQCEAVKRKGLSNGLNKLHPAFKELQQAMIQSSVLALPNFEEECVIEIDASGYGVGVVLQHKRHLIDYRRFNYEIEYKKGKENVVADALSRVQEEHLFELPISANSNELIKAVKSTWVTDPRLKAIIEGLQQGIPNSKFTWSVSELRRKGLRRMVKQQVHLCYVCQRNKSDLATSSGLLQPLKIPERV</sequence>
<reference evidence="2" key="1">
    <citation type="journal article" date="2019" name="Sci. Rep.">
        <title>Draft genome of Tanacetum cinerariifolium, the natural source of mosquito coil.</title>
        <authorList>
            <person name="Yamashiro T."/>
            <person name="Shiraishi A."/>
            <person name="Satake H."/>
            <person name="Nakayama K."/>
        </authorList>
    </citation>
    <scope>NUCLEOTIDE SEQUENCE</scope>
</reference>
<dbReference type="EMBL" id="BKCJ010983831">
    <property type="protein sequence ID" value="GFC60027.1"/>
    <property type="molecule type" value="Genomic_DNA"/>
</dbReference>
<gene>
    <name evidence="2" type="ORF">Tci_831997</name>
</gene>
<evidence type="ECO:0000313" key="2">
    <source>
        <dbReference type="EMBL" id="GFC60027.1"/>
    </source>
</evidence>
<protein>
    <recommendedName>
        <fullName evidence="1">Reverse transcriptase/retrotransposon-derived protein RNase H-like domain-containing protein</fullName>
    </recommendedName>
</protein>